<dbReference type="Proteomes" id="UP000887226">
    <property type="component" value="Unassembled WGS sequence"/>
</dbReference>
<dbReference type="PANTHER" id="PTHR43377:SF2">
    <property type="entry name" value="BINDING ROSSMANN FOLD OXIDOREDUCTASE, PUTATIVE (AFU_ORTHOLOGUE AFUA_4G00560)-RELATED"/>
    <property type="match status" value="1"/>
</dbReference>
<evidence type="ECO:0000313" key="2">
    <source>
        <dbReference type="EMBL" id="KAG9240145.1"/>
    </source>
</evidence>
<dbReference type="OrthoDB" id="408743at2759"/>
<protein>
    <submittedName>
        <fullName evidence="2">Oxidoreductase yteT</fullName>
    </submittedName>
</protein>
<dbReference type="InterPro" id="IPR004104">
    <property type="entry name" value="Gfo/Idh/MocA-like_OxRdtase_C"/>
</dbReference>
<keyword evidence="3" id="KW-1185">Reference proteome</keyword>
<dbReference type="AlphaFoldDB" id="A0A9P7YUR6"/>
<evidence type="ECO:0000259" key="1">
    <source>
        <dbReference type="Pfam" id="PF02894"/>
    </source>
</evidence>
<gene>
    <name evidence="2" type="ORF">BJ878DRAFT_562169</name>
</gene>
<organism evidence="2 3">
    <name type="scientific">Calycina marina</name>
    <dbReference type="NCBI Taxonomy" id="1763456"/>
    <lineage>
        <taxon>Eukaryota</taxon>
        <taxon>Fungi</taxon>
        <taxon>Dikarya</taxon>
        <taxon>Ascomycota</taxon>
        <taxon>Pezizomycotina</taxon>
        <taxon>Leotiomycetes</taxon>
        <taxon>Helotiales</taxon>
        <taxon>Pezizellaceae</taxon>
        <taxon>Calycina</taxon>
    </lineage>
</organism>
<dbReference type="InterPro" id="IPR051450">
    <property type="entry name" value="Gfo/Idh/MocA_Oxidoreductases"/>
</dbReference>
<sequence length="324" mass="36904">MDITNRNLTALSYSNTPLSIYKAYDLTKMIEETRPDEVIITTPMTIDEVRCRRILETVERTAKRVRVRINYRYAPHNKKAYDLLVEGVIGGMTSIHFEWALNTGHGADYFRRWHRDKRNTGSLLIRKSTHHFNLIIFWLRSYEVAKKDPSELHLEEYEQSRKLCLKAEHEDACYRDQSVFSGGINMKDTLGVSVNCKSGAMLSYSLAAYSPSEGFWVPFNWTEGRLELDIAEKSYFAINLRPLFKAPRKIEAGGGLGRYGGGDPVLLDDLFGDGGDEDRFRRAADHIDGARSILTSMAANRFLRSEGVVVVKDVLYLKEFGLSA</sequence>
<dbReference type="SUPFAM" id="SSF55347">
    <property type="entry name" value="Glyceraldehyde-3-phosphate dehydrogenase-like, C-terminal domain"/>
    <property type="match status" value="1"/>
</dbReference>
<name>A0A9P7YUR6_9HELO</name>
<evidence type="ECO:0000313" key="3">
    <source>
        <dbReference type="Proteomes" id="UP000887226"/>
    </source>
</evidence>
<reference evidence="2" key="1">
    <citation type="journal article" date="2021" name="IMA Fungus">
        <title>Genomic characterization of three marine fungi, including Emericellopsis atlantica sp. nov. with signatures of a generalist lifestyle and marine biomass degradation.</title>
        <authorList>
            <person name="Hagestad O.C."/>
            <person name="Hou L."/>
            <person name="Andersen J.H."/>
            <person name="Hansen E.H."/>
            <person name="Altermark B."/>
            <person name="Li C."/>
            <person name="Kuhnert E."/>
            <person name="Cox R.J."/>
            <person name="Crous P.W."/>
            <person name="Spatafora J.W."/>
            <person name="Lail K."/>
            <person name="Amirebrahimi M."/>
            <person name="Lipzen A."/>
            <person name="Pangilinan J."/>
            <person name="Andreopoulos W."/>
            <person name="Hayes R.D."/>
            <person name="Ng V."/>
            <person name="Grigoriev I.V."/>
            <person name="Jackson S.A."/>
            <person name="Sutton T.D.S."/>
            <person name="Dobson A.D.W."/>
            <person name="Rama T."/>
        </authorList>
    </citation>
    <scope>NUCLEOTIDE SEQUENCE</scope>
    <source>
        <strain evidence="2">TRa3180A</strain>
    </source>
</reference>
<comment type="caution">
    <text evidence="2">The sequence shown here is derived from an EMBL/GenBank/DDBJ whole genome shotgun (WGS) entry which is preliminary data.</text>
</comment>
<accession>A0A9P7YUR6</accession>
<feature type="domain" description="Gfo/Idh/MocA-like oxidoreductase C-terminal" evidence="1">
    <location>
        <begin position="83"/>
        <end position="232"/>
    </location>
</feature>
<dbReference type="Pfam" id="PF02894">
    <property type="entry name" value="GFO_IDH_MocA_C"/>
    <property type="match status" value="1"/>
</dbReference>
<dbReference type="EMBL" id="MU254568">
    <property type="protein sequence ID" value="KAG9240145.1"/>
    <property type="molecule type" value="Genomic_DNA"/>
</dbReference>
<proteinExistence type="predicted"/>
<dbReference type="InterPro" id="IPR036291">
    <property type="entry name" value="NAD(P)-bd_dom_sf"/>
</dbReference>
<dbReference type="SUPFAM" id="SSF51735">
    <property type="entry name" value="NAD(P)-binding Rossmann-fold domains"/>
    <property type="match status" value="1"/>
</dbReference>
<dbReference type="PANTHER" id="PTHR43377">
    <property type="entry name" value="BILIVERDIN REDUCTASE A"/>
    <property type="match status" value="1"/>
</dbReference>
<dbReference type="Gene3D" id="3.30.360.10">
    <property type="entry name" value="Dihydrodipicolinate Reductase, domain 2"/>
    <property type="match status" value="1"/>
</dbReference>